<feature type="region of interest" description="Disordered" evidence="7">
    <location>
        <begin position="1"/>
        <end position="46"/>
    </location>
</feature>
<dbReference type="Proteomes" id="UP001595947">
    <property type="component" value="Unassembled WGS sequence"/>
</dbReference>
<accession>A0ABV9YTD6</accession>
<dbReference type="InterPro" id="IPR020084">
    <property type="entry name" value="NUDIX_hydrolase_CS"/>
</dbReference>
<comment type="cofactor">
    <cofactor evidence="1">
        <name>Mn(2+)</name>
        <dbReference type="ChEBI" id="CHEBI:29035"/>
    </cofactor>
</comment>
<comment type="caution">
    <text evidence="9">The sequence shown here is derived from an EMBL/GenBank/DDBJ whole genome shotgun (WGS) entry which is preliminary data.</text>
</comment>
<evidence type="ECO:0000313" key="9">
    <source>
        <dbReference type="EMBL" id="MFC5066053.1"/>
    </source>
</evidence>
<keyword evidence="5" id="KW-0460">Magnesium</keyword>
<feature type="domain" description="Nudix hydrolase" evidence="8">
    <location>
        <begin position="50"/>
        <end position="188"/>
    </location>
</feature>
<dbReference type="PANTHER" id="PTHR12992">
    <property type="entry name" value="NUDIX HYDROLASE"/>
    <property type="match status" value="1"/>
</dbReference>
<keyword evidence="6" id="KW-0464">Manganese</keyword>
<evidence type="ECO:0000259" key="8">
    <source>
        <dbReference type="PROSITE" id="PS51462"/>
    </source>
</evidence>
<protein>
    <submittedName>
        <fullName evidence="9">NUDIX hydrolase</fullName>
        <ecNumber evidence="9">3.6.1.55</ecNumber>
    </submittedName>
</protein>
<dbReference type="EC" id="3.6.1.55" evidence="9"/>
<dbReference type="CDD" id="cd03426">
    <property type="entry name" value="NUDIX_CoAse_Nudt7"/>
    <property type="match status" value="1"/>
</dbReference>
<dbReference type="GO" id="GO:0035539">
    <property type="term" value="F:8-oxo-7,8-dihydrodeoxyguanosine triphosphate pyrophosphatase activity"/>
    <property type="evidence" value="ECO:0007669"/>
    <property type="project" value="UniProtKB-EC"/>
</dbReference>
<evidence type="ECO:0000256" key="1">
    <source>
        <dbReference type="ARBA" id="ARBA00001936"/>
    </source>
</evidence>
<dbReference type="SUPFAM" id="SSF55811">
    <property type="entry name" value="Nudix"/>
    <property type="match status" value="1"/>
</dbReference>
<keyword evidence="4 9" id="KW-0378">Hydrolase</keyword>
<feature type="compositionally biased region" description="Low complexity" evidence="7">
    <location>
        <begin position="18"/>
        <end position="29"/>
    </location>
</feature>
<dbReference type="Gene3D" id="3.90.79.10">
    <property type="entry name" value="Nucleoside Triphosphate Pyrophosphohydrolase"/>
    <property type="match status" value="1"/>
</dbReference>
<dbReference type="PROSITE" id="PS51462">
    <property type="entry name" value="NUDIX"/>
    <property type="match status" value="1"/>
</dbReference>
<dbReference type="InterPro" id="IPR015797">
    <property type="entry name" value="NUDIX_hydrolase-like_dom_sf"/>
</dbReference>
<dbReference type="PANTHER" id="PTHR12992:SF11">
    <property type="entry name" value="MITOCHONDRIAL COENZYME A DIPHOSPHATASE NUDT8"/>
    <property type="match status" value="1"/>
</dbReference>
<dbReference type="RefSeq" id="WP_378039370.1">
    <property type="nucleotide sequence ID" value="NZ_JBHSIV010000055.1"/>
</dbReference>
<reference evidence="10" key="1">
    <citation type="journal article" date="2019" name="Int. J. Syst. Evol. Microbiol.">
        <title>The Global Catalogue of Microorganisms (GCM) 10K type strain sequencing project: providing services to taxonomists for standard genome sequencing and annotation.</title>
        <authorList>
            <consortium name="The Broad Institute Genomics Platform"/>
            <consortium name="The Broad Institute Genome Sequencing Center for Infectious Disease"/>
            <person name="Wu L."/>
            <person name="Ma J."/>
        </authorList>
    </citation>
    <scope>NUCLEOTIDE SEQUENCE [LARGE SCALE GENOMIC DNA]</scope>
    <source>
        <strain evidence="10">CGMCC 4.7093</strain>
    </source>
</reference>
<dbReference type="Pfam" id="PF00293">
    <property type="entry name" value="NUDIX"/>
    <property type="match status" value="1"/>
</dbReference>
<dbReference type="InterPro" id="IPR000086">
    <property type="entry name" value="NUDIX_hydrolase_dom"/>
</dbReference>
<comment type="cofactor">
    <cofactor evidence="2">
        <name>Mg(2+)</name>
        <dbReference type="ChEBI" id="CHEBI:18420"/>
    </cofactor>
</comment>
<evidence type="ECO:0000313" key="10">
    <source>
        <dbReference type="Proteomes" id="UP001595947"/>
    </source>
</evidence>
<gene>
    <name evidence="9" type="ORF">ACFPBZ_27845</name>
</gene>
<sequence length="226" mass="24270">MTGASGATGGGTGRPEIAARVRAFSASSRRGVDPASLPEVRGRDGALRAPRRAAVAVVVLDDPRRGPGVLLTRRTSKLRDHPGQFALPGGSVDPGEDDVTAARRELAEELGLELDPDAVVGLLDDYPTRSGFVITPVVMTTTAPLDDLVPSPDEVARLYHVTLDELDVEPYYLDIPESDRPVVQLPIVGHRVHAPTAAVLLQFREVALHDRATRVDGLEQPVFAWR</sequence>
<dbReference type="PROSITE" id="PS00893">
    <property type="entry name" value="NUDIX_BOX"/>
    <property type="match status" value="1"/>
</dbReference>
<evidence type="ECO:0000256" key="6">
    <source>
        <dbReference type="ARBA" id="ARBA00023211"/>
    </source>
</evidence>
<dbReference type="InterPro" id="IPR045121">
    <property type="entry name" value="CoAse"/>
</dbReference>
<organism evidence="9 10">
    <name type="scientific">Actinomycetospora atypica</name>
    <dbReference type="NCBI Taxonomy" id="1290095"/>
    <lineage>
        <taxon>Bacteria</taxon>
        <taxon>Bacillati</taxon>
        <taxon>Actinomycetota</taxon>
        <taxon>Actinomycetes</taxon>
        <taxon>Pseudonocardiales</taxon>
        <taxon>Pseudonocardiaceae</taxon>
        <taxon>Actinomycetospora</taxon>
    </lineage>
</organism>
<feature type="compositionally biased region" description="Gly residues" evidence="7">
    <location>
        <begin position="1"/>
        <end position="13"/>
    </location>
</feature>
<keyword evidence="10" id="KW-1185">Reference proteome</keyword>
<dbReference type="EMBL" id="JBHSIV010000055">
    <property type="protein sequence ID" value="MFC5066053.1"/>
    <property type="molecule type" value="Genomic_DNA"/>
</dbReference>
<proteinExistence type="predicted"/>
<evidence type="ECO:0000256" key="7">
    <source>
        <dbReference type="SAM" id="MobiDB-lite"/>
    </source>
</evidence>
<evidence type="ECO:0000256" key="4">
    <source>
        <dbReference type="ARBA" id="ARBA00022801"/>
    </source>
</evidence>
<evidence type="ECO:0000256" key="2">
    <source>
        <dbReference type="ARBA" id="ARBA00001946"/>
    </source>
</evidence>
<name>A0ABV9YTD6_9PSEU</name>
<keyword evidence="3" id="KW-0479">Metal-binding</keyword>
<evidence type="ECO:0000256" key="5">
    <source>
        <dbReference type="ARBA" id="ARBA00022842"/>
    </source>
</evidence>
<evidence type="ECO:0000256" key="3">
    <source>
        <dbReference type="ARBA" id="ARBA00022723"/>
    </source>
</evidence>